<organism evidence="1 2">
    <name type="scientific">Xylaria curta</name>
    <dbReference type="NCBI Taxonomy" id="42375"/>
    <lineage>
        <taxon>Eukaryota</taxon>
        <taxon>Fungi</taxon>
        <taxon>Dikarya</taxon>
        <taxon>Ascomycota</taxon>
        <taxon>Pezizomycotina</taxon>
        <taxon>Sordariomycetes</taxon>
        <taxon>Xylariomycetidae</taxon>
        <taxon>Xylariales</taxon>
        <taxon>Xylariaceae</taxon>
        <taxon>Xylaria</taxon>
    </lineage>
</organism>
<gene>
    <name evidence="1" type="ORF">NUW58_g5417</name>
</gene>
<proteinExistence type="predicted"/>
<reference evidence="1" key="1">
    <citation type="submission" date="2022-10" db="EMBL/GenBank/DDBJ databases">
        <title>Genome Sequence of Xylaria curta.</title>
        <authorList>
            <person name="Buettner E."/>
        </authorList>
    </citation>
    <scope>NUCLEOTIDE SEQUENCE</scope>
    <source>
        <strain evidence="1">Babe10</strain>
    </source>
</reference>
<dbReference type="EMBL" id="JAPDGR010001067">
    <property type="protein sequence ID" value="KAJ2985655.1"/>
    <property type="molecule type" value="Genomic_DNA"/>
</dbReference>
<comment type="caution">
    <text evidence="1">The sequence shown here is derived from an EMBL/GenBank/DDBJ whole genome shotgun (WGS) entry which is preliminary data.</text>
</comment>
<keyword evidence="2" id="KW-1185">Reference proteome</keyword>
<dbReference type="Proteomes" id="UP001143856">
    <property type="component" value="Unassembled WGS sequence"/>
</dbReference>
<sequence length="538" mass="59941">MDADEGVEVKQSRIPGAGKGLFARRAFSPGDTIVAVDRPLVTELEIDRMLDTCSWCCQREATNPTERTMAASMGLPSGSTKIKSCTGCQRVGYCSKACQAKAWKREHKYECKIIGVKDRPDLPPGVRGAIKILGCLKADPDSEIVRVHKILNLWPAGDPKGLDEVSTRDKKKFDDFQLLGHAAWHYCGNPKIDGLDPQSISIGLLSNIMNNAFNLSSPLDSVNLGIGFDPLICSANHSCDPNASLAFNQPRQEIRALKTIKAGEEIFIQYVEATDPFNVRQVELKDTYLFTCQCSKCKKGASQETDRFLKQPEELGPEHHKLADKLASKHESRLSKFMVPGGDVEAQRRVAAMQAEAYSVLENEQTALDEVREAIQMCISSKLWSWARQPIPQLCRRLLALYIESGSIYQTFRLGIKLHVEILPALYPQEFYPDRLINAWVVSTVINVLCGAAHEELYQELAQGGLDLRLIYFGFLFYVHEHTPLMFGPNTPFGRVIDSTYRQIMAGVSIPEADIKEKIQATWPSLEALAHNVTISSL</sequence>
<name>A0ACC1P4D3_9PEZI</name>
<accession>A0ACC1P4D3</accession>
<protein>
    <submittedName>
        <fullName evidence="1">Uncharacterized protein</fullName>
    </submittedName>
</protein>
<evidence type="ECO:0000313" key="2">
    <source>
        <dbReference type="Proteomes" id="UP001143856"/>
    </source>
</evidence>
<evidence type="ECO:0000313" key="1">
    <source>
        <dbReference type="EMBL" id="KAJ2985655.1"/>
    </source>
</evidence>